<protein>
    <submittedName>
        <fullName evidence="1">Substrate-binding periplasmic protein</fullName>
    </submittedName>
</protein>
<gene>
    <name evidence="1" type="ORF">ACFSKO_08125</name>
</gene>
<organism evidence="1 2">
    <name type="scientific">Kiloniella antarctica</name>
    <dbReference type="NCBI Taxonomy" id="1550907"/>
    <lineage>
        <taxon>Bacteria</taxon>
        <taxon>Pseudomonadati</taxon>
        <taxon>Pseudomonadota</taxon>
        <taxon>Alphaproteobacteria</taxon>
        <taxon>Rhodospirillales</taxon>
        <taxon>Kiloniellaceae</taxon>
        <taxon>Kiloniella</taxon>
    </lineage>
</organism>
<dbReference type="Proteomes" id="UP001597294">
    <property type="component" value="Unassembled WGS sequence"/>
</dbReference>
<dbReference type="EMBL" id="JBHUII010000004">
    <property type="protein sequence ID" value="MFD2205572.1"/>
    <property type="molecule type" value="Genomic_DNA"/>
</dbReference>
<evidence type="ECO:0000313" key="2">
    <source>
        <dbReference type="Proteomes" id="UP001597294"/>
    </source>
</evidence>
<proteinExistence type="predicted"/>
<dbReference type="RefSeq" id="WP_380250313.1">
    <property type="nucleotide sequence ID" value="NZ_JBHUII010000004.1"/>
</dbReference>
<comment type="caution">
    <text evidence="1">The sequence shown here is derived from an EMBL/GenBank/DDBJ whole genome shotgun (WGS) entry which is preliminary data.</text>
</comment>
<sequence>MRKILVLSIILFLLPIKPGIATEKIVTKTPLKTIEQTAEITSIPLTLVAAEGTVDTIISEVILRKAYRQIGLEIIIEKHPGERALRLANSGEVAGDVQRIDGLSAKYGNLIQIYPAINFIEGVAFSRNQTIAIDGWQSLKKHRIGLIRGIKFAENNTTDMDTYLARDYASLFRMLNKDRIDVAISPRLNGLYQIKKNDIDNVTPLSPAIAKFDLYHYLHKKHAALIPKLSAVFTEMATSGELIRIREHVIKVLMNLAEHNLPLCDDTYECFEINHGS</sequence>
<reference evidence="2" key="1">
    <citation type="journal article" date="2019" name="Int. J. Syst. Evol. Microbiol.">
        <title>The Global Catalogue of Microorganisms (GCM) 10K type strain sequencing project: providing services to taxonomists for standard genome sequencing and annotation.</title>
        <authorList>
            <consortium name="The Broad Institute Genomics Platform"/>
            <consortium name="The Broad Institute Genome Sequencing Center for Infectious Disease"/>
            <person name="Wu L."/>
            <person name="Ma J."/>
        </authorList>
    </citation>
    <scope>NUCLEOTIDE SEQUENCE [LARGE SCALE GENOMIC DNA]</scope>
    <source>
        <strain evidence="2">CGMCC 4.7192</strain>
    </source>
</reference>
<name>A0ABW5BHI7_9PROT</name>
<keyword evidence="2" id="KW-1185">Reference proteome</keyword>
<accession>A0ABW5BHI7</accession>
<evidence type="ECO:0000313" key="1">
    <source>
        <dbReference type="EMBL" id="MFD2205572.1"/>
    </source>
</evidence>
<dbReference type="Gene3D" id="3.40.190.10">
    <property type="entry name" value="Periplasmic binding protein-like II"/>
    <property type="match status" value="2"/>
</dbReference>
<dbReference type="SUPFAM" id="SSF53850">
    <property type="entry name" value="Periplasmic binding protein-like II"/>
    <property type="match status" value="1"/>
</dbReference>